<accession>A0AA39V3U2</accession>
<dbReference type="Proteomes" id="UP001175228">
    <property type="component" value="Unassembled WGS sequence"/>
</dbReference>
<evidence type="ECO:0000256" key="1">
    <source>
        <dbReference type="SAM" id="MobiDB-lite"/>
    </source>
</evidence>
<comment type="caution">
    <text evidence="2">The sequence shown here is derived from an EMBL/GenBank/DDBJ whole genome shotgun (WGS) entry which is preliminary data.</text>
</comment>
<organism evidence="2 3">
    <name type="scientific">Armillaria luteobubalina</name>
    <dbReference type="NCBI Taxonomy" id="153913"/>
    <lineage>
        <taxon>Eukaryota</taxon>
        <taxon>Fungi</taxon>
        <taxon>Dikarya</taxon>
        <taxon>Basidiomycota</taxon>
        <taxon>Agaricomycotina</taxon>
        <taxon>Agaricomycetes</taxon>
        <taxon>Agaricomycetidae</taxon>
        <taxon>Agaricales</taxon>
        <taxon>Marasmiineae</taxon>
        <taxon>Physalacriaceae</taxon>
        <taxon>Armillaria</taxon>
    </lineage>
</organism>
<keyword evidence="3" id="KW-1185">Reference proteome</keyword>
<evidence type="ECO:0000313" key="2">
    <source>
        <dbReference type="EMBL" id="KAK0504495.1"/>
    </source>
</evidence>
<reference evidence="2" key="1">
    <citation type="submission" date="2023-06" db="EMBL/GenBank/DDBJ databases">
        <authorList>
            <consortium name="Lawrence Berkeley National Laboratory"/>
            <person name="Ahrendt S."/>
            <person name="Sahu N."/>
            <person name="Indic B."/>
            <person name="Wong-Bajracharya J."/>
            <person name="Merenyi Z."/>
            <person name="Ke H.-M."/>
            <person name="Monk M."/>
            <person name="Kocsube S."/>
            <person name="Drula E."/>
            <person name="Lipzen A."/>
            <person name="Balint B."/>
            <person name="Henrissat B."/>
            <person name="Andreopoulos B."/>
            <person name="Martin F.M."/>
            <person name="Harder C.B."/>
            <person name="Rigling D."/>
            <person name="Ford K.L."/>
            <person name="Foster G.D."/>
            <person name="Pangilinan J."/>
            <person name="Papanicolaou A."/>
            <person name="Barry K."/>
            <person name="LaButti K."/>
            <person name="Viragh M."/>
            <person name="Koriabine M."/>
            <person name="Yan M."/>
            <person name="Riley R."/>
            <person name="Champramary S."/>
            <person name="Plett K.L."/>
            <person name="Tsai I.J."/>
            <person name="Slot J."/>
            <person name="Sipos G."/>
            <person name="Plett J."/>
            <person name="Nagy L.G."/>
            <person name="Grigoriev I.V."/>
        </authorList>
    </citation>
    <scope>NUCLEOTIDE SEQUENCE</scope>
    <source>
        <strain evidence="2">HWK02</strain>
    </source>
</reference>
<dbReference type="AlphaFoldDB" id="A0AA39V3U2"/>
<evidence type="ECO:0000313" key="3">
    <source>
        <dbReference type="Proteomes" id="UP001175228"/>
    </source>
</evidence>
<name>A0AA39V3U2_9AGAR</name>
<protein>
    <submittedName>
        <fullName evidence="2">Uncharacterized protein</fullName>
    </submittedName>
</protein>
<sequence length="181" mass="19788">MTLLKLSLATGSCVFVEIASNTSFSPPPLDMLAKAESATSCESRSTRELDQKTYVGNGEGPSQTLLGKIRPFDMRPSVRIKFSMEQKEAQEVPAPNAPVFQQFPPGAVNWTDDAALTLQRKKSGRGYTSSSSSIPSVTARSLQLRVAVLWHYFETLFVRALRGSSSFFASDELPHGSPQRS</sequence>
<gene>
    <name evidence="2" type="ORF">EDD18DRAFT_1099669</name>
</gene>
<feature type="region of interest" description="Disordered" evidence="1">
    <location>
        <begin position="35"/>
        <end position="60"/>
    </location>
</feature>
<proteinExistence type="predicted"/>
<dbReference type="EMBL" id="JAUEPU010000003">
    <property type="protein sequence ID" value="KAK0504495.1"/>
    <property type="molecule type" value="Genomic_DNA"/>
</dbReference>